<dbReference type="AlphaFoldDB" id="A0A1G9PMJ8"/>
<feature type="domain" description="DUF4179" evidence="2">
    <location>
        <begin position="30"/>
        <end position="116"/>
    </location>
</feature>
<proteinExistence type="predicted"/>
<evidence type="ECO:0000256" key="1">
    <source>
        <dbReference type="SAM" id="Phobius"/>
    </source>
</evidence>
<evidence type="ECO:0000313" key="4">
    <source>
        <dbReference type="Proteomes" id="UP000199068"/>
    </source>
</evidence>
<reference evidence="3 4" key="1">
    <citation type="submission" date="2016-10" db="EMBL/GenBank/DDBJ databases">
        <authorList>
            <person name="de Groot N.N."/>
        </authorList>
    </citation>
    <scope>NUCLEOTIDE SEQUENCE [LARGE SCALE GENOMIC DNA]</scope>
    <source>
        <strain evidence="3 4">DSM 797</strain>
    </source>
</reference>
<dbReference type="Pfam" id="PF13786">
    <property type="entry name" value="DUF4179"/>
    <property type="match status" value="1"/>
</dbReference>
<keyword evidence="1" id="KW-0472">Membrane</keyword>
<keyword evidence="1" id="KW-1133">Transmembrane helix</keyword>
<name>A0A1G9PMJ8_9FIRM</name>
<sequence>MKDDFFDNIEVSAELDRTIETSVRAAVLKKKRKRMKNFSLSIAVFILGNIFFLNTNSFANTKDFFISIASYFSSSNDLDEYKASIGSSISNEGYTITINEALVDENELIVSSTIKSDSGTFLDEQKFQATILVNNKKLSYDSDEMLERKDSSTINSISTYRFKEALTKNSNIEIQYQPLITNEKADVNKIEGSWNFNFNVNPDVLKETSATVKLDKVVNLTHNISMKLTEYKGNMFRSKIKTSVTGDISSLEVKLIGSDNLGNKCEFIVDRLYLDENLSGFVTFALDNQNSNINTNATSLILYPYSKPLDSNEEFDKLNNTIIINLK</sequence>
<keyword evidence="1" id="KW-0812">Transmembrane</keyword>
<dbReference type="Proteomes" id="UP000199068">
    <property type="component" value="Unassembled WGS sequence"/>
</dbReference>
<gene>
    <name evidence="3" type="ORF">SAMN04515677_104428</name>
</gene>
<dbReference type="EMBL" id="FNGW01000004">
    <property type="protein sequence ID" value="SDM00020.1"/>
    <property type="molecule type" value="Genomic_DNA"/>
</dbReference>
<dbReference type="Gene3D" id="2.60.40.1630">
    <property type="entry name" value="bacillus anthracis domain"/>
    <property type="match status" value="1"/>
</dbReference>
<evidence type="ECO:0000259" key="2">
    <source>
        <dbReference type="Pfam" id="PF13786"/>
    </source>
</evidence>
<organism evidence="3 4">
    <name type="scientific">Romboutsia lituseburensis DSM 797</name>
    <dbReference type="NCBI Taxonomy" id="1121325"/>
    <lineage>
        <taxon>Bacteria</taxon>
        <taxon>Bacillati</taxon>
        <taxon>Bacillota</taxon>
        <taxon>Clostridia</taxon>
        <taxon>Peptostreptococcales</taxon>
        <taxon>Peptostreptococcaceae</taxon>
        <taxon>Romboutsia</taxon>
    </lineage>
</organism>
<accession>A0A1G9PMJ8</accession>
<dbReference type="STRING" id="1121325.SAMN04515677_104428"/>
<feature type="transmembrane region" description="Helical" evidence="1">
    <location>
        <begin position="38"/>
        <end position="59"/>
    </location>
</feature>
<dbReference type="RefSeq" id="WP_092725869.1">
    <property type="nucleotide sequence ID" value="NZ_FNGW01000004.1"/>
</dbReference>
<protein>
    <recommendedName>
        <fullName evidence="2">DUF4179 domain-containing protein</fullName>
    </recommendedName>
</protein>
<dbReference type="InterPro" id="IPR025436">
    <property type="entry name" value="DUF4179"/>
</dbReference>
<keyword evidence="4" id="KW-1185">Reference proteome</keyword>
<evidence type="ECO:0000313" key="3">
    <source>
        <dbReference type="EMBL" id="SDM00020.1"/>
    </source>
</evidence>